<name>A0ABR8YY96_9MICO</name>
<comment type="caution">
    <text evidence="1">The sequence shown here is derived from an EMBL/GenBank/DDBJ whole genome shotgun (WGS) entry which is preliminary data.</text>
</comment>
<proteinExistence type="predicted"/>
<dbReference type="Pfam" id="PF21810">
    <property type="entry name" value="DUF6880"/>
    <property type="match status" value="1"/>
</dbReference>
<evidence type="ECO:0008006" key="3">
    <source>
        <dbReference type="Google" id="ProtNLM"/>
    </source>
</evidence>
<reference evidence="1 2" key="1">
    <citation type="submission" date="2020-08" db="EMBL/GenBank/DDBJ databases">
        <title>A Genomic Blueprint of the Chicken Gut Microbiome.</title>
        <authorList>
            <person name="Gilroy R."/>
            <person name="Ravi A."/>
            <person name="Getino M."/>
            <person name="Pursley I."/>
            <person name="Horton D.L."/>
            <person name="Alikhan N.-F."/>
            <person name="Baker D."/>
            <person name="Gharbi K."/>
            <person name="Hall N."/>
            <person name="Watson M."/>
            <person name="Adriaenssens E.M."/>
            <person name="Foster-Nyarko E."/>
            <person name="Jarju S."/>
            <person name="Secka A."/>
            <person name="Antonio M."/>
            <person name="Oren A."/>
            <person name="Chaudhuri R."/>
            <person name="La Ragione R.M."/>
            <person name="Hildebrand F."/>
            <person name="Pallen M.J."/>
        </authorList>
    </citation>
    <scope>NUCLEOTIDE SEQUENCE [LARGE SCALE GENOMIC DNA]</scope>
    <source>
        <strain evidence="1 2">Sa1BUA1</strain>
    </source>
</reference>
<gene>
    <name evidence="1" type="ORF">H9624_01580</name>
</gene>
<evidence type="ECO:0000313" key="1">
    <source>
        <dbReference type="EMBL" id="MBD8061011.1"/>
    </source>
</evidence>
<sequence length="410" mass="45870">MSPHLADAVLPLIRTRADLHRWSAANAHGRQMHDAIDILEESVGSEDPAGVYAVTHKALASALKVIARADDSSGIIGAGCRRLLDLHPVAAAAAQVPPRKLVDWMVAFQFDGDVDYFELDPVAYAPALGEEGLAMYRSRLAEIADTLEPVPAGTVQWDGANRHERWVLEWNERRLAVLDRDVEAIIRTHARDRKVAAWLQDAAEALEEIGEIDSAIDWAGQAARFDLGHQALRAADYWCALLAEHRPGELLAARAEVFRRWPSSSTAAGLYRDAEEAWREYREEVMNRLSDSPRDAVLFALEPLKDVELAWELAHSLTLEADDVWERLAYQYAKTRPLAVLPVLRRLVERELTQADAKRYRAAARRLATMRQIAAGGDEAAGVARFVAELREAHRRRPRLQEEFDRAGLP</sequence>
<dbReference type="Proteomes" id="UP000661894">
    <property type="component" value="Unassembled WGS sequence"/>
</dbReference>
<organism evidence="1 2">
    <name type="scientific">Oceanitalea stevensii</name>
    <dbReference type="NCBI Taxonomy" id="2763072"/>
    <lineage>
        <taxon>Bacteria</taxon>
        <taxon>Bacillati</taxon>
        <taxon>Actinomycetota</taxon>
        <taxon>Actinomycetes</taxon>
        <taxon>Micrococcales</taxon>
        <taxon>Bogoriellaceae</taxon>
        <taxon>Georgenia</taxon>
    </lineage>
</organism>
<evidence type="ECO:0000313" key="2">
    <source>
        <dbReference type="Proteomes" id="UP000661894"/>
    </source>
</evidence>
<keyword evidence="2" id="KW-1185">Reference proteome</keyword>
<dbReference type="EMBL" id="JACSPO010000001">
    <property type="protein sequence ID" value="MBD8061011.1"/>
    <property type="molecule type" value="Genomic_DNA"/>
</dbReference>
<dbReference type="InterPro" id="IPR049245">
    <property type="entry name" value="DUF6880"/>
</dbReference>
<protein>
    <recommendedName>
        <fullName evidence="3">Gll2284 protein</fullName>
    </recommendedName>
</protein>
<accession>A0ABR8YY96</accession>